<comment type="similarity">
    <text evidence="2">Belongs to the methyl-accepting chemotaxis (MCP) protein family.</text>
</comment>
<evidence type="ECO:0000256" key="2">
    <source>
        <dbReference type="ARBA" id="ARBA00029447"/>
    </source>
</evidence>
<accession>A0A0A0I4R3</accession>
<dbReference type="SUPFAM" id="SSF103190">
    <property type="entry name" value="Sensory domain-like"/>
    <property type="match status" value="1"/>
</dbReference>
<dbReference type="InterPro" id="IPR004089">
    <property type="entry name" value="MCPsignal_dom"/>
</dbReference>
<dbReference type="GO" id="GO:0007165">
    <property type="term" value="P:signal transduction"/>
    <property type="evidence" value="ECO:0007669"/>
    <property type="project" value="UniProtKB-KW"/>
</dbReference>
<proteinExistence type="inferred from homology"/>
<dbReference type="SUPFAM" id="SSF58104">
    <property type="entry name" value="Methyl-accepting chemotaxis protein (MCP) signaling domain"/>
    <property type="match status" value="1"/>
</dbReference>
<keyword evidence="1 3" id="KW-0807">Transducer</keyword>
<evidence type="ECO:0000259" key="6">
    <source>
        <dbReference type="PROSITE" id="PS50885"/>
    </source>
</evidence>
<evidence type="ECO:0000256" key="3">
    <source>
        <dbReference type="PROSITE-ProRule" id="PRU00284"/>
    </source>
</evidence>
<dbReference type="PANTHER" id="PTHR32089">
    <property type="entry name" value="METHYL-ACCEPTING CHEMOTAXIS PROTEIN MCPB"/>
    <property type="match status" value="1"/>
</dbReference>
<sequence>MKKTFKRDLLIKSSIILFISLALSTFIFIYLHINYMSKTNARYLQQTSMDSEELIVHAIDSVKSSTNLLAETLGSLNSIDDEDNKEIVKNLVCNNSFIKRAFITKTDGMQIAKYPSIGNVSISNRDYFKKAIQGEGNFSPVIISALTGEAIIIYCSPIKNQGNIIGTVSSILEINSLATSLNLTTKNLNCSFGLLDNHGALLLTNKENSLLLNDSQNKPTDLSKLKKIINLSNLEPVQKMMSNESGSGTFTLNNTKALTNYKSLKNYGLNLLIAVPYSDITNSIYTYSLIALGILALIMLSSFILVKNFTYKLTNPITNLSIALKKFSEGNLDLVIDETLLKRNDEFSELIKSFNIFSNKIKDIITNFKENAKSLNIYSNNLEEVIKDNEISQNSIASMINDVNTKMNENLLSLQENLNILQQFSEGIDNVNVNLENLHEAVNDSTSSSEKGVAHATTMEYTLNESFNSLENINVKINNLTNLSSEINSLLAIITSISKETNLLSLNASIEAARAGESGKGFTIVAEKIKKLAEESSKASQNIDNLLSNIQSEIISTSDIIDDMNNKFKNLVENVKLTTNLMSDIKNKAVNSQISVEEIISVIEEQTAGIENSTESLTKVVNYINDTMKVSESISNKSDSQSEKLNLLSNVSSSLNNISTNIKEDLDFFK</sequence>
<dbReference type="Gene3D" id="1.10.287.950">
    <property type="entry name" value="Methyl-accepting chemotaxis protein"/>
    <property type="match status" value="1"/>
</dbReference>
<dbReference type="PROSITE" id="PS50111">
    <property type="entry name" value="CHEMOTAXIS_TRANSDUC_2"/>
    <property type="match status" value="1"/>
</dbReference>
<feature type="transmembrane region" description="Helical" evidence="4">
    <location>
        <begin position="9"/>
        <end position="33"/>
    </location>
</feature>
<organism evidence="7 8">
    <name type="scientific">Clostridium novyi A str. 4552</name>
    <dbReference type="NCBI Taxonomy" id="1444289"/>
    <lineage>
        <taxon>Bacteria</taxon>
        <taxon>Bacillati</taxon>
        <taxon>Bacillota</taxon>
        <taxon>Clostridia</taxon>
        <taxon>Eubacteriales</taxon>
        <taxon>Clostridiaceae</taxon>
        <taxon>Clostridium</taxon>
    </lineage>
</organism>
<dbReference type="Proteomes" id="UP000030012">
    <property type="component" value="Unassembled WGS sequence"/>
</dbReference>
<dbReference type="RefSeq" id="WP_039255493.1">
    <property type="nucleotide sequence ID" value="NZ_JENJ01000032.1"/>
</dbReference>
<keyword evidence="4" id="KW-0472">Membrane</keyword>
<dbReference type="Gene3D" id="3.30.450.20">
    <property type="entry name" value="PAS domain"/>
    <property type="match status" value="1"/>
</dbReference>
<comment type="caution">
    <text evidence="7">The sequence shown here is derived from an EMBL/GenBank/DDBJ whole genome shotgun (WGS) entry which is preliminary data.</text>
</comment>
<evidence type="ECO:0000256" key="1">
    <source>
        <dbReference type="ARBA" id="ARBA00023224"/>
    </source>
</evidence>
<dbReference type="PROSITE" id="PS50885">
    <property type="entry name" value="HAMP"/>
    <property type="match status" value="1"/>
</dbReference>
<name>A0A0A0I4R3_CLONO</name>
<keyword evidence="4" id="KW-1133">Transmembrane helix</keyword>
<dbReference type="Pfam" id="PF00672">
    <property type="entry name" value="HAMP"/>
    <property type="match status" value="1"/>
</dbReference>
<feature type="transmembrane region" description="Helical" evidence="4">
    <location>
        <begin position="284"/>
        <end position="306"/>
    </location>
</feature>
<feature type="domain" description="HAMP" evidence="6">
    <location>
        <begin position="311"/>
        <end position="366"/>
    </location>
</feature>
<dbReference type="Pfam" id="PF00015">
    <property type="entry name" value="MCPsignal"/>
    <property type="match status" value="1"/>
</dbReference>
<dbReference type="SMART" id="SM00283">
    <property type="entry name" value="MA"/>
    <property type="match status" value="1"/>
</dbReference>
<dbReference type="CDD" id="cd06225">
    <property type="entry name" value="HAMP"/>
    <property type="match status" value="1"/>
</dbReference>
<dbReference type="Gene3D" id="1.10.8.500">
    <property type="entry name" value="HAMP domain in histidine kinase"/>
    <property type="match status" value="1"/>
</dbReference>
<protein>
    <submittedName>
        <fullName evidence="7">Chemotaxis protein</fullName>
    </submittedName>
</protein>
<dbReference type="OrthoDB" id="597657at2"/>
<dbReference type="SMART" id="SM00304">
    <property type="entry name" value="HAMP"/>
    <property type="match status" value="1"/>
</dbReference>
<feature type="domain" description="Methyl-accepting transducer" evidence="5">
    <location>
        <begin position="385"/>
        <end position="621"/>
    </location>
</feature>
<reference evidence="7 8" key="1">
    <citation type="submission" date="2014-01" db="EMBL/GenBank/DDBJ databases">
        <title>Plasmidome dynamics in the species complex Clostridium novyi sensu lato converts strains of independent lineages into distinctly different pathogens.</title>
        <authorList>
            <person name="Skarin H."/>
            <person name="Segerman B."/>
        </authorList>
    </citation>
    <scope>NUCLEOTIDE SEQUENCE [LARGE SCALE GENOMIC DNA]</scope>
    <source>
        <strain evidence="7 8">4552</strain>
    </source>
</reference>
<gene>
    <name evidence="7" type="ORF">Z968_08185</name>
</gene>
<dbReference type="InterPro" id="IPR029151">
    <property type="entry name" value="Sensor-like_sf"/>
</dbReference>
<evidence type="ECO:0000313" key="7">
    <source>
        <dbReference type="EMBL" id="KGM95817.1"/>
    </source>
</evidence>
<dbReference type="AlphaFoldDB" id="A0A0A0I4R3"/>
<dbReference type="InterPro" id="IPR003660">
    <property type="entry name" value="HAMP_dom"/>
</dbReference>
<evidence type="ECO:0000259" key="5">
    <source>
        <dbReference type="PROSITE" id="PS50111"/>
    </source>
</evidence>
<evidence type="ECO:0000313" key="8">
    <source>
        <dbReference type="Proteomes" id="UP000030012"/>
    </source>
</evidence>
<evidence type="ECO:0000256" key="4">
    <source>
        <dbReference type="SAM" id="Phobius"/>
    </source>
</evidence>
<dbReference type="PANTHER" id="PTHR32089:SF112">
    <property type="entry name" value="LYSOZYME-LIKE PROTEIN-RELATED"/>
    <property type="match status" value="1"/>
</dbReference>
<keyword evidence="4" id="KW-0812">Transmembrane</keyword>
<dbReference type="CDD" id="cd12914">
    <property type="entry name" value="PDC1_DGC_like"/>
    <property type="match status" value="1"/>
</dbReference>
<dbReference type="GO" id="GO:0016020">
    <property type="term" value="C:membrane"/>
    <property type="evidence" value="ECO:0007669"/>
    <property type="project" value="InterPro"/>
</dbReference>
<dbReference type="EMBL" id="JENJ01000032">
    <property type="protein sequence ID" value="KGM95817.1"/>
    <property type="molecule type" value="Genomic_DNA"/>
</dbReference>